<evidence type="ECO:0000313" key="14">
    <source>
        <dbReference type="EMBL" id="HIU49251.1"/>
    </source>
</evidence>
<evidence type="ECO:0000256" key="3">
    <source>
        <dbReference type="ARBA" id="ARBA00022490"/>
    </source>
</evidence>
<protein>
    <recommendedName>
        <fullName evidence="10">Ribosomal protein uS12 methylthiotransferase RimO</fullName>
        <shortName evidence="10">uS12 MTTase</shortName>
        <shortName evidence="10">uS12 methylthiotransferase</shortName>
        <ecNumber evidence="10">2.8.4.4</ecNumber>
    </recommendedName>
    <alternativeName>
        <fullName evidence="10">Ribosomal protein uS12 (aspartate-C(3))-methylthiotransferase</fullName>
    </alternativeName>
    <alternativeName>
        <fullName evidence="10">Ribosome maturation factor RimO</fullName>
    </alternativeName>
</protein>
<feature type="domain" description="Radical SAM core" evidence="13">
    <location>
        <begin position="141"/>
        <end position="371"/>
    </location>
</feature>
<comment type="caution">
    <text evidence="14">The sequence shown here is derived from an EMBL/GenBank/DDBJ whole genome shotgun (WGS) entry which is preliminary data.</text>
</comment>
<name>A0A9D1S6Z7_9FIRM</name>
<keyword evidence="7 10" id="KW-0408">Iron</keyword>
<evidence type="ECO:0000313" key="15">
    <source>
        <dbReference type="Proteomes" id="UP000824111"/>
    </source>
</evidence>
<evidence type="ECO:0000256" key="2">
    <source>
        <dbReference type="ARBA" id="ARBA00022485"/>
    </source>
</evidence>
<dbReference type="InterPro" id="IPR006638">
    <property type="entry name" value="Elp3/MiaA/NifB-like_rSAM"/>
</dbReference>
<dbReference type="SUPFAM" id="SSF102114">
    <property type="entry name" value="Radical SAM enzymes"/>
    <property type="match status" value="1"/>
</dbReference>
<dbReference type="HAMAP" id="MF_01865">
    <property type="entry name" value="MTTase_RimO"/>
    <property type="match status" value="1"/>
</dbReference>
<dbReference type="PANTHER" id="PTHR43837:SF1">
    <property type="entry name" value="RIBOSOMAL PROTEIN US12 METHYLTHIOTRANSFERASE RIMO"/>
    <property type="match status" value="1"/>
</dbReference>
<dbReference type="Gene3D" id="2.40.50.140">
    <property type="entry name" value="Nucleic acid-binding proteins"/>
    <property type="match status" value="1"/>
</dbReference>
<feature type="binding site" evidence="10">
    <location>
        <position position="162"/>
    </location>
    <ligand>
        <name>[4Fe-4S] cluster</name>
        <dbReference type="ChEBI" id="CHEBI:49883"/>
        <label>2</label>
        <note>4Fe-4S-S-AdoMet</note>
    </ligand>
</feature>
<dbReference type="GO" id="GO:0005829">
    <property type="term" value="C:cytosol"/>
    <property type="evidence" value="ECO:0007669"/>
    <property type="project" value="TreeGrafter"/>
</dbReference>
<evidence type="ECO:0000256" key="10">
    <source>
        <dbReference type="HAMAP-Rule" id="MF_01865"/>
    </source>
</evidence>
<keyword evidence="14" id="KW-0689">Ribosomal protein</keyword>
<evidence type="ECO:0000256" key="5">
    <source>
        <dbReference type="ARBA" id="ARBA00022691"/>
    </source>
</evidence>
<accession>A0A9D1S6Z7</accession>
<comment type="similarity">
    <text evidence="10">Belongs to the methylthiotransferase family. RimO subfamily.</text>
</comment>
<dbReference type="SFLD" id="SFLDS00029">
    <property type="entry name" value="Radical_SAM"/>
    <property type="match status" value="1"/>
</dbReference>
<feature type="binding site" evidence="10">
    <location>
        <position position="12"/>
    </location>
    <ligand>
        <name>[4Fe-4S] cluster</name>
        <dbReference type="ChEBI" id="CHEBI:49883"/>
        <label>1</label>
    </ligand>
</feature>
<feature type="domain" description="MTTase N-terminal" evidence="12">
    <location>
        <begin position="3"/>
        <end position="118"/>
    </location>
</feature>
<dbReference type="NCBIfam" id="TIGR01125">
    <property type="entry name" value="30S ribosomal protein S12 methylthiotransferase RimO"/>
    <property type="match status" value="1"/>
</dbReference>
<dbReference type="FunFam" id="3.40.50.12160:FF:000003">
    <property type="entry name" value="CDK5 regulatory subunit-associated protein 1"/>
    <property type="match status" value="1"/>
</dbReference>
<keyword evidence="6 10" id="KW-0479">Metal-binding</keyword>
<keyword evidence="2 10" id="KW-0004">4Fe-4S</keyword>
<dbReference type="GO" id="GO:0035599">
    <property type="term" value="F:aspartic acid methylthiotransferase activity"/>
    <property type="evidence" value="ECO:0007669"/>
    <property type="project" value="TreeGrafter"/>
</dbReference>
<keyword evidence="14" id="KW-0687">Ribonucleoprotein</keyword>
<dbReference type="FunFam" id="3.80.30.20:FF:000001">
    <property type="entry name" value="tRNA-2-methylthio-N(6)-dimethylallyladenosine synthase 2"/>
    <property type="match status" value="1"/>
</dbReference>
<feature type="binding site" evidence="10">
    <location>
        <position position="81"/>
    </location>
    <ligand>
        <name>[4Fe-4S] cluster</name>
        <dbReference type="ChEBI" id="CHEBI:49883"/>
        <label>1</label>
    </ligand>
</feature>
<evidence type="ECO:0000259" key="12">
    <source>
        <dbReference type="PROSITE" id="PS51449"/>
    </source>
</evidence>
<dbReference type="EMBL" id="DVND01000191">
    <property type="protein sequence ID" value="HIU49251.1"/>
    <property type="molecule type" value="Genomic_DNA"/>
</dbReference>
<reference evidence="14" key="2">
    <citation type="journal article" date="2021" name="PeerJ">
        <title>Extensive microbial diversity within the chicken gut microbiome revealed by metagenomics and culture.</title>
        <authorList>
            <person name="Gilroy R."/>
            <person name="Ravi A."/>
            <person name="Getino M."/>
            <person name="Pursley I."/>
            <person name="Horton D.L."/>
            <person name="Alikhan N.F."/>
            <person name="Baker D."/>
            <person name="Gharbi K."/>
            <person name="Hall N."/>
            <person name="Watson M."/>
            <person name="Adriaenssens E.M."/>
            <person name="Foster-Nyarko E."/>
            <person name="Jarju S."/>
            <person name="Secka A."/>
            <person name="Antonio M."/>
            <person name="Oren A."/>
            <person name="Chaudhuri R.R."/>
            <person name="La Ragione R."/>
            <person name="Hildebrand F."/>
            <person name="Pallen M.J."/>
        </authorList>
    </citation>
    <scope>NUCLEOTIDE SEQUENCE</scope>
    <source>
        <strain evidence="14">ChiSjej4B22-9803</strain>
    </source>
</reference>
<evidence type="ECO:0000256" key="7">
    <source>
        <dbReference type="ARBA" id="ARBA00023004"/>
    </source>
</evidence>
<dbReference type="InterPro" id="IPR023404">
    <property type="entry name" value="rSAM_horseshoe"/>
</dbReference>
<evidence type="ECO:0000256" key="8">
    <source>
        <dbReference type="ARBA" id="ARBA00023014"/>
    </source>
</evidence>
<evidence type="ECO:0000259" key="11">
    <source>
        <dbReference type="PROSITE" id="PS50926"/>
    </source>
</evidence>
<dbReference type="GO" id="GO:0103039">
    <property type="term" value="F:protein methylthiotransferase activity"/>
    <property type="evidence" value="ECO:0007669"/>
    <property type="project" value="UniProtKB-EC"/>
</dbReference>
<comment type="cofactor">
    <cofactor evidence="10">
        <name>[4Fe-4S] cluster</name>
        <dbReference type="ChEBI" id="CHEBI:49883"/>
    </cofactor>
    <text evidence="10">Binds 2 [4Fe-4S] clusters. One cluster is coordinated with 3 cysteines and an exchangeable S-adenosyl-L-methionine.</text>
</comment>
<dbReference type="Pfam" id="PF04055">
    <property type="entry name" value="Radical_SAM"/>
    <property type="match status" value="1"/>
</dbReference>
<proteinExistence type="inferred from homology"/>
<feature type="domain" description="TRAM" evidence="11">
    <location>
        <begin position="374"/>
        <end position="441"/>
    </location>
</feature>
<dbReference type="InterPro" id="IPR002792">
    <property type="entry name" value="TRAM_dom"/>
</dbReference>
<comment type="function">
    <text evidence="1">Catalyzes the methylthiolation of N6-(dimethylallyl)adenosine (i(6)A), leading to the formation of 2-methylthio-N6-(dimethylallyl)adenosine (ms(2)i(6)A) at position 37 in tRNAs that read codons beginning with uridine.</text>
</comment>
<dbReference type="InterPro" id="IPR020612">
    <property type="entry name" value="Methylthiotransferase_CS"/>
</dbReference>
<dbReference type="Pfam" id="PF00919">
    <property type="entry name" value="UPF0004"/>
    <property type="match status" value="1"/>
</dbReference>
<evidence type="ECO:0000256" key="6">
    <source>
        <dbReference type="ARBA" id="ARBA00022723"/>
    </source>
</evidence>
<dbReference type="GO" id="GO:0046872">
    <property type="term" value="F:metal ion binding"/>
    <property type="evidence" value="ECO:0007669"/>
    <property type="project" value="UniProtKB-KW"/>
</dbReference>
<dbReference type="InterPro" id="IPR012340">
    <property type="entry name" value="NA-bd_OB-fold"/>
</dbReference>
<feature type="binding site" evidence="10">
    <location>
        <position position="159"/>
    </location>
    <ligand>
        <name>[4Fe-4S] cluster</name>
        <dbReference type="ChEBI" id="CHEBI:49883"/>
        <label>2</label>
        <note>4Fe-4S-S-AdoMet</note>
    </ligand>
</feature>
<dbReference type="InterPro" id="IPR038135">
    <property type="entry name" value="Methylthiotransferase_N_sf"/>
</dbReference>
<dbReference type="GO" id="GO:0035597">
    <property type="term" value="F:tRNA-2-methylthio-N(6)-dimethylallyladenosine(37) synthase activity"/>
    <property type="evidence" value="ECO:0007669"/>
    <property type="project" value="UniProtKB-EC"/>
</dbReference>
<dbReference type="InterPro" id="IPR005839">
    <property type="entry name" value="Methylthiotransferase"/>
</dbReference>
<dbReference type="CDD" id="cd01335">
    <property type="entry name" value="Radical_SAM"/>
    <property type="match status" value="1"/>
</dbReference>
<reference evidence="14" key="1">
    <citation type="submission" date="2020-10" db="EMBL/GenBank/DDBJ databases">
        <authorList>
            <person name="Gilroy R."/>
        </authorList>
    </citation>
    <scope>NUCLEOTIDE SEQUENCE</scope>
    <source>
        <strain evidence="14">ChiSjej4B22-9803</strain>
    </source>
</reference>
<dbReference type="PROSITE" id="PS01278">
    <property type="entry name" value="MTTASE_RADICAL"/>
    <property type="match status" value="1"/>
</dbReference>
<dbReference type="InterPro" id="IPR005840">
    <property type="entry name" value="Ribosomal_uS12_MeSTrfase_RimO"/>
</dbReference>
<evidence type="ECO:0000256" key="4">
    <source>
        <dbReference type="ARBA" id="ARBA00022679"/>
    </source>
</evidence>
<dbReference type="PROSITE" id="PS51918">
    <property type="entry name" value="RADICAL_SAM"/>
    <property type="match status" value="1"/>
</dbReference>
<dbReference type="NCBIfam" id="TIGR00089">
    <property type="entry name" value="MiaB/RimO family radical SAM methylthiotransferase"/>
    <property type="match status" value="1"/>
</dbReference>
<dbReference type="InterPro" id="IPR058240">
    <property type="entry name" value="rSAM_sf"/>
</dbReference>
<dbReference type="Proteomes" id="UP000824111">
    <property type="component" value="Unassembled WGS sequence"/>
</dbReference>
<dbReference type="SFLD" id="SFLDG01061">
    <property type="entry name" value="methylthiotransferase"/>
    <property type="match status" value="1"/>
</dbReference>
<keyword evidence="5 10" id="KW-0949">S-adenosyl-L-methionine</keyword>
<feature type="binding site" evidence="10">
    <location>
        <position position="155"/>
    </location>
    <ligand>
        <name>[4Fe-4S] cluster</name>
        <dbReference type="ChEBI" id="CHEBI:49883"/>
        <label>2</label>
        <note>4Fe-4S-S-AdoMet</note>
    </ligand>
</feature>
<comment type="catalytic activity">
    <reaction evidence="10">
        <text>L-aspartate(89)-[ribosomal protein uS12]-hydrogen + (sulfur carrier)-SH + AH2 + 2 S-adenosyl-L-methionine = 3-methylsulfanyl-L-aspartate(89)-[ribosomal protein uS12]-hydrogen + (sulfur carrier)-H + 5'-deoxyadenosine + L-methionine + A + S-adenosyl-L-homocysteine + 2 H(+)</text>
        <dbReference type="Rhea" id="RHEA:37087"/>
        <dbReference type="Rhea" id="RHEA-COMP:10460"/>
        <dbReference type="Rhea" id="RHEA-COMP:10461"/>
        <dbReference type="Rhea" id="RHEA-COMP:14737"/>
        <dbReference type="Rhea" id="RHEA-COMP:14739"/>
        <dbReference type="ChEBI" id="CHEBI:13193"/>
        <dbReference type="ChEBI" id="CHEBI:15378"/>
        <dbReference type="ChEBI" id="CHEBI:17319"/>
        <dbReference type="ChEBI" id="CHEBI:17499"/>
        <dbReference type="ChEBI" id="CHEBI:29917"/>
        <dbReference type="ChEBI" id="CHEBI:29961"/>
        <dbReference type="ChEBI" id="CHEBI:57844"/>
        <dbReference type="ChEBI" id="CHEBI:57856"/>
        <dbReference type="ChEBI" id="CHEBI:59789"/>
        <dbReference type="ChEBI" id="CHEBI:64428"/>
        <dbReference type="ChEBI" id="CHEBI:73599"/>
        <dbReference type="EC" id="2.8.4.4"/>
    </reaction>
</comment>
<sequence length="441" mass="49608">MGYNIGMVSLGCAKNQTDSETMLGILAERGHRLVADPKAADVIVVNTCGFIESAKQESIDTLLEMAQYKDGRCKILIAAGCLAERYHDEILQELPEVDAVVGTGDYDKIAEVVEQALGGARPLLYGNMDRTPEEGLPRVLTTPAYTAYLKIADGCDNRCTYCAIPMIRGRFRSRRIEDIVAEARELAAAGVKELILIAQDTTRYGADLYGEYALDRLLEELCTVEGIYWIRVHYYYTEAVTERLIDVMAAHEQICNYVDMPIQHINDTILRRMARRTNRAEIEEKIRMIREKMPDVTIRTSLIVGFPGETEEQFEELYQFAKDVRFDRLGAFAYSQEEGTPAAAFEGQVAEDVKAARLEQLMALQQEISRARNQEKIGTELEVLVEGYDAENYLYFGRSRGDSIGVDSTVYFAARDEVEIGSFVRVRILDADAYDLTGEQL</sequence>
<keyword evidence="8 10" id="KW-0411">Iron-sulfur</keyword>
<feature type="binding site" evidence="10">
    <location>
        <position position="48"/>
    </location>
    <ligand>
        <name>[4Fe-4S] cluster</name>
        <dbReference type="ChEBI" id="CHEBI:49883"/>
        <label>1</label>
    </ligand>
</feature>
<dbReference type="GO" id="GO:0005840">
    <property type="term" value="C:ribosome"/>
    <property type="evidence" value="ECO:0007669"/>
    <property type="project" value="UniProtKB-KW"/>
</dbReference>
<keyword evidence="3 10" id="KW-0963">Cytoplasm</keyword>
<dbReference type="InterPro" id="IPR013848">
    <property type="entry name" value="Methylthiotransferase_N"/>
</dbReference>
<dbReference type="SFLD" id="SFLDF00274">
    <property type="entry name" value="ribosomal_protein_S12_methylth"/>
    <property type="match status" value="1"/>
</dbReference>
<dbReference type="SMART" id="SM00729">
    <property type="entry name" value="Elp3"/>
    <property type="match status" value="1"/>
</dbReference>
<evidence type="ECO:0000256" key="1">
    <source>
        <dbReference type="ARBA" id="ARBA00003234"/>
    </source>
</evidence>
<dbReference type="SFLD" id="SFLDG01082">
    <property type="entry name" value="B12-binding_domain_containing"/>
    <property type="match status" value="1"/>
</dbReference>
<dbReference type="PROSITE" id="PS50926">
    <property type="entry name" value="TRAM"/>
    <property type="match status" value="1"/>
</dbReference>
<dbReference type="PROSITE" id="PS51449">
    <property type="entry name" value="MTTASE_N"/>
    <property type="match status" value="1"/>
</dbReference>
<dbReference type="Gene3D" id="3.80.30.20">
    <property type="entry name" value="tm_1862 like domain"/>
    <property type="match status" value="1"/>
</dbReference>
<comment type="function">
    <text evidence="10">Catalyzes the methylthiolation of an aspartic acid residue of ribosomal protein uS12.</text>
</comment>
<dbReference type="Pfam" id="PF18693">
    <property type="entry name" value="TRAM_2"/>
    <property type="match status" value="1"/>
</dbReference>
<dbReference type="AlphaFoldDB" id="A0A9D1S6Z7"/>
<dbReference type="EC" id="2.8.4.4" evidence="10"/>
<evidence type="ECO:0000259" key="13">
    <source>
        <dbReference type="PROSITE" id="PS51918"/>
    </source>
</evidence>
<keyword evidence="4 10" id="KW-0808">Transferase</keyword>
<organism evidence="14 15">
    <name type="scientific">Candidatus Avimonoglobus intestinipullorum</name>
    <dbReference type="NCBI Taxonomy" id="2840699"/>
    <lineage>
        <taxon>Bacteria</taxon>
        <taxon>Bacillati</taxon>
        <taxon>Bacillota</taxon>
        <taxon>Clostridia</taxon>
        <taxon>Eubacteriales</taxon>
        <taxon>Candidatus Avimonoglobus</taxon>
    </lineage>
</organism>
<dbReference type="InterPro" id="IPR007197">
    <property type="entry name" value="rSAM"/>
</dbReference>
<comment type="catalytic activity">
    <reaction evidence="9">
        <text>N(6)-dimethylallyladenosine(37) in tRNA + (sulfur carrier)-SH + AH2 + 2 S-adenosyl-L-methionine = 2-methylsulfanyl-N(6)-dimethylallyladenosine(37) in tRNA + (sulfur carrier)-H + 5'-deoxyadenosine + L-methionine + A + S-adenosyl-L-homocysteine + 2 H(+)</text>
        <dbReference type="Rhea" id="RHEA:37067"/>
        <dbReference type="Rhea" id="RHEA-COMP:10375"/>
        <dbReference type="Rhea" id="RHEA-COMP:10376"/>
        <dbReference type="Rhea" id="RHEA-COMP:14737"/>
        <dbReference type="Rhea" id="RHEA-COMP:14739"/>
        <dbReference type="ChEBI" id="CHEBI:13193"/>
        <dbReference type="ChEBI" id="CHEBI:15378"/>
        <dbReference type="ChEBI" id="CHEBI:17319"/>
        <dbReference type="ChEBI" id="CHEBI:17499"/>
        <dbReference type="ChEBI" id="CHEBI:29917"/>
        <dbReference type="ChEBI" id="CHEBI:57844"/>
        <dbReference type="ChEBI" id="CHEBI:57856"/>
        <dbReference type="ChEBI" id="CHEBI:59789"/>
        <dbReference type="ChEBI" id="CHEBI:64428"/>
        <dbReference type="ChEBI" id="CHEBI:74415"/>
        <dbReference type="ChEBI" id="CHEBI:74417"/>
        <dbReference type="EC" id="2.8.4.3"/>
    </reaction>
</comment>
<dbReference type="Gene3D" id="3.40.50.12160">
    <property type="entry name" value="Methylthiotransferase, N-terminal domain"/>
    <property type="match status" value="1"/>
</dbReference>
<dbReference type="PANTHER" id="PTHR43837">
    <property type="entry name" value="RIBOSOMAL PROTEIN S12 METHYLTHIOTRANSFERASE RIMO"/>
    <property type="match status" value="1"/>
</dbReference>
<comment type="subcellular location">
    <subcellularLocation>
        <location evidence="10">Cytoplasm</location>
    </subcellularLocation>
</comment>
<dbReference type="GO" id="GO:0051539">
    <property type="term" value="F:4 iron, 4 sulfur cluster binding"/>
    <property type="evidence" value="ECO:0007669"/>
    <property type="project" value="UniProtKB-UniRule"/>
</dbReference>
<evidence type="ECO:0000256" key="9">
    <source>
        <dbReference type="ARBA" id="ARBA00051425"/>
    </source>
</evidence>
<gene>
    <name evidence="10 14" type="primary">rimO</name>
    <name evidence="14" type="ORF">IAB04_07775</name>
</gene>